<accession>A0AAV5HX95</accession>
<sequence length="65" mass="7781">MLLWIGLADGTRIVFRFVIDATKYNGQRRRPKFQSRWCRRHSTAWGYAHSGDWRLETGDWEILPT</sequence>
<proteinExistence type="predicted"/>
<protein>
    <recommendedName>
        <fullName evidence="3">Transposase</fullName>
    </recommendedName>
</protein>
<dbReference type="EMBL" id="BPVZ01000005">
    <property type="protein sequence ID" value="GKU91370.1"/>
    <property type="molecule type" value="Genomic_DNA"/>
</dbReference>
<keyword evidence="2" id="KW-1185">Reference proteome</keyword>
<evidence type="ECO:0000313" key="1">
    <source>
        <dbReference type="EMBL" id="GKU91370.1"/>
    </source>
</evidence>
<evidence type="ECO:0000313" key="2">
    <source>
        <dbReference type="Proteomes" id="UP001054252"/>
    </source>
</evidence>
<evidence type="ECO:0008006" key="3">
    <source>
        <dbReference type="Google" id="ProtNLM"/>
    </source>
</evidence>
<dbReference type="Proteomes" id="UP001054252">
    <property type="component" value="Unassembled WGS sequence"/>
</dbReference>
<dbReference type="AlphaFoldDB" id="A0AAV5HX95"/>
<name>A0AAV5HX95_9ROSI</name>
<gene>
    <name evidence="1" type="ORF">SLEP1_g5255</name>
</gene>
<organism evidence="1 2">
    <name type="scientific">Rubroshorea leprosula</name>
    <dbReference type="NCBI Taxonomy" id="152421"/>
    <lineage>
        <taxon>Eukaryota</taxon>
        <taxon>Viridiplantae</taxon>
        <taxon>Streptophyta</taxon>
        <taxon>Embryophyta</taxon>
        <taxon>Tracheophyta</taxon>
        <taxon>Spermatophyta</taxon>
        <taxon>Magnoliopsida</taxon>
        <taxon>eudicotyledons</taxon>
        <taxon>Gunneridae</taxon>
        <taxon>Pentapetalae</taxon>
        <taxon>rosids</taxon>
        <taxon>malvids</taxon>
        <taxon>Malvales</taxon>
        <taxon>Dipterocarpaceae</taxon>
        <taxon>Rubroshorea</taxon>
    </lineage>
</organism>
<comment type="caution">
    <text evidence="1">The sequence shown here is derived from an EMBL/GenBank/DDBJ whole genome shotgun (WGS) entry which is preliminary data.</text>
</comment>
<reference evidence="1 2" key="1">
    <citation type="journal article" date="2021" name="Commun. Biol.">
        <title>The genome of Shorea leprosula (Dipterocarpaceae) highlights the ecological relevance of drought in aseasonal tropical rainforests.</title>
        <authorList>
            <person name="Ng K.K.S."/>
            <person name="Kobayashi M.J."/>
            <person name="Fawcett J.A."/>
            <person name="Hatakeyama M."/>
            <person name="Paape T."/>
            <person name="Ng C.H."/>
            <person name="Ang C.C."/>
            <person name="Tnah L.H."/>
            <person name="Lee C.T."/>
            <person name="Nishiyama T."/>
            <person name="Sese J."/>
            <person name="O'Brien M.J."/>
            <person name="Copetti D."/>
            <person name="Mohd Noor M.I."/>
            <person name="Ong R.C."/>
            <person name="Putra M."/>
            <person name="Sireger I.Z."/>
            <person name="Indrioko S."/>
            <person name="Kosugi Y."/>
            <person name="Izuno A."/>
            <person name="Isagi Y."/>
            <person name="Lee S.L."/>
            <person name="Shimizu K.K."/>
        </authorList>
    </citation>
    <scope>NUCLEOTIDE SEQUENCE [LARGE SCALE GENOMIC DNA]</scope>
    <source>
        <strain evidence="1">214</strain>
    </source>
</reference>